<feature type="compositionally biased region" description="Polar residues" evidence="1">
    <location>
        <begin position="109"/>
        <end position="118"/>
    </location>
</feature>
<organism evidence="2 3">
    <name type="scientific">Cyphomyrmex costatus</name>
    <dbReference type="NCBI Taxonomy" id="456900"/>
    <lineage>
        <taxon>Eukaryota</taxon>
        <taxon>Metazoa</taxon>
        <taxon>Ecdysozoa</taxon>
        <taxon>Arthropoda</taxon>
        <taxon>Hexapoda</taxon>
        <taxon>Insecta</taxon>
        <taxon>Pterygota</taxon>
        <taxon>Neoptera</taxon>
        <taxon>Endopterygota</taxon>
        <taxon>Hymenoptera</taxon>
        <taxon>Apocrita</taxon>
        <taxon>Aculeata</taxon>
        <taxon>Formicoidea</taxon>
        <taxon>Formicidae</taxon>
        <taxon>Myrmicinae</taxon>
        <taxon>Cyphomyrmex</taxon>
    </lineage>
</organism>
<evidence type="ECO:0000313" key="2">
    <source>
        <dbReference type="EMBL" id="KYN08437.1"/>
    </source>
</evidence>
<gene>
    <name evidence="2" type="ORF">ALC62_00581</name>
</gene>
<proteinExistence type="predicted"/>
<dbReference type="STRING" id="456900.A0A151IQK7"/>
<name>A0A151IQK7_9HYME</name>
<dbReference type="AlphaFoldDB" id="A0A151IQK7"/>
<evidence type="ECO:0000313" key="3">
    <source>
        <dbReference type="Proteomes" id="UP000078542"/>
    </source>
</evidence>
<keyword evidence="3" id="KW-1185">Reference proteome</keyword>
<evidence type="ECO:0000256" key="1">
    <source>
        <dbReference type="SAM" id="MobiDB-lite"/>
    </source>
</evidence>
<feature type="region of interest" description="Disordered" evidence="1">
    <location>
        <begin position="1"/>
        <end position="28"/>
    </location>
</feature>
<accession>A0A151IQK7</accession>
<dbReference type="EMBL" id="KQ976775">
    <property type="protein sequence ID" value="KYN08437.1"/>
    <property type="molecule type" value="Genomic_DNA"/>
</dbReference>
<sequence length="174" mass="18374">MGNNCKPQSLARRRFSGLPGPFGQGTHADSFSVARVRPRTSKGITDLLLLNLVRLEAACPSKKICLYVGSKNPPAGAGGLRDTISKEHRDGILVGPPLARLSPPVGRPTSRQLNTASGEPTVCDTDSTTSFLTATTLIYAIGAGITAAAGTRLALQWILVKGFKVYSFRLRGLG</sequence>
<reference evidence="2 3" key="1">
    <citation type="submission" date="2016-03" db="EMBL/GenBank/DDBJ databases">
        <title>Cyphomyrmex costatus WGS genome.</title>
        <authorList>
            <person name="Nygaard S."/>
            <person name="Hu H."/>
            <person name="Boomsma J."/>
            <person name="Zhang G."/>
        </authorList>
    </citation>
    <scope>NUCLEOTIDE SEQUENCE [LARGE SCALE GENOMIC DNA]</scope>
    <source>
        <strain evidence="2">MS0001</strain>
        <tissue evidence="2">Whole body</tissue>
    </source>
</reference>
<feature type="region of interest" description="Disordered" evidence="1">
    <location>
        <begin position="97"/>
        <end position="120"/>
    </location>
</feature>
<protein>
    <submittedName>
        <fullName evidence="2">Uncharacterized protein</fullName>
    </submittedName>
</protein>
<dbReference type="Proteomes" id="UP000078542">
    <property type="component" value="Unassembled WGS sequence"/>
</dbReference>